<keyword evidence="5 6" id="KW-0472">Membrane</keyword>
<feature type="transmembrane region" description="Helical" evidence="6">
    <location>
        <begin position="365"/>
        <end position="386"/>
    </location>
</feature>
<sequence>MSERKEQIPGFSAGGAVCRLVERLIEMIVIIPLTMLAGADSALLAPVMVLYQIVFEAACAGVPFGIAVIISHYSRRKKYKNVMAVFHDTAIAGFVIGAILASLLMILAAPLSAWILGRGADTSDIAAMTAVLRCFALFAVSEGMLAGFRSVDQGMRRHHDYMRGVLAEQGLRLVLTILLAWLCVRKLQKASSSAIMMCALAGVLASAAVLAYYIHQSHGLGMRTNAVDESRIQKQILHASRPYLIQAVLSSLWILFDLFVSGYAGIHYGIAAADIKSAQGIIFVQGYALCALPLLLSCVDCFTRLPQIEEAFTNGDGDRIEQHVNRAFASFLIVAMPLGTFVFLHSDAIVKALFPSIYSAYTASVFRWTGPLAILFGMGILCMYLLSALQLHKQLGTYQLIAFVIKAALLFPLVKKWGMKGILLSSILYFAALVFLSLARIRTRALVEYGRTGIVLLKALAGCLSMHGAMYLLSLAGIDAGAADSGILKQFILMMAAGAAAYYMTGDVLRLFPKRRKRQ</sequence>
<dbReference type="EMBL" id="JALBUR010000006">
    <property type="protein sequence ID" value="MDX8419251.1"/>
    <property type="molecule type" value="Genomic_DNA"/>
</dbReference>
<dbReference type="InterPro" id="IPR050833">
    <property type="entry name" value="Poly_Biosynth_Transport"/>
</dbReference>
<evidence type="ECO:0000313" key="8">
    <source>
        <dbReference type="Proteomes" id="UP001286174"/>
    </source>
</evidence>
<feature type="transmembrane region" description="Helical" evidence="6">
    <location>
        <begin position="194"/>
        <end position="214"/>
    </location>
</feature>
<feature type="transmembrane region" description="Helical" evidence="6">
    <location>
        <begin position="453"/>
        <end position="478"/>
    </location>
</feature>
<evidence type="ECO:0000256" key="6">
    <source>
        <dbReference type="SAM" id="Phobius"/>
    </source>
</evidence>
<proteinExistence type="predicted"/>
<name>A0AB35U5P7_9FIRM</name>
<feature type="transmembrane region" description="Helical" evidence="6">
    <location>
        <begin position="398"/>
        <end position="415"/>
    </location>
</feature>
<keyword evidence="3 6" id="KW-0812">Transmembrane</keyword>
<reference evidence="7 8" key="1">
    <citation type="submission" date="2022-03" db="EMBL/GenBank/DDBJ databases">
        <title>Novel taxa within the pig intestine.</title>
        <authorList>
            <person name="Wylensek D."/>
            <person name="Bishof K."/>
            <person name="Afrizal A."/>
            <person name="Clavel T."/>
        </authorList>
    </citation>
    <scope>NUCLEOTIDE SEQUENCE [LARGE SCALE GENOMIC DNA]</scope>
    <source>
        <strain evidence="7 8">CLA-KB-P133</strain>
    </source>
</reference>
<evidence type="ECO:0000256" key="4">
    <source>
        <dbReference type="ARBA" id="ARBA00022989"/>
    </source>
</evidence>
<organism evidence="7 8">
    <name type="scientific">Grylomicrobium aquisgranensis</name>
    <dbReference type="NCBI Taxonomy" id="2926318"/>
    <lineage>
        <taxon>Bacteria</taxon>
        <taxon>Bacillati</taxon>
        <taxon>Bacillota</taxon>
        <taxon>Erysipelotrichia</taxon>
        <taxon>Erysipelotrichales</taxon>
        <taxon>Erysipelotrichaceae</taxon>
        <taxon>Grylomicrobium</taxon>
    </lineage>
</organism>
<evidence type="ECO:0000256" key="1">
    <source>
        <dbReference type="ARBA" id="ARBA00004651"/>
    </source>
</evidence>
<dbReference type="RefSeq" id="WP_370595734.1">
    <property type="nucleotide sequence ID" value="NZ_JALBUR010000006.1"/>
</dbReference>
<accession>A0AB35U5P7</accession>
<feature type="transmembrane region" description="Helical" evidence="6">
    <location>
        <begin position="421"/>
        <end position="441"/>
    </location>
</feature>
<dbReference type="PANTHER" id="PTHR30250">
    <property type="entry name" value="PST FAMILY PREDICTED COLANIC ACID TRANSPORTER"/>
    <property type="match status" value="1"/>
</dbReference>
<evidence type="ECO:0000313" key="7">
    <source>
        <dbReference type="EMBL" id="MDX8419251.1"/>
    </source>
</evidence>
<feature type="transmembrane region" description="Helical" evidence="6">
    <location>
        <begin position="49"/>
        <end position="70"/>
    </location>
</feature>
<keyword evidence="8" id="KW-1185">Reference proteome</keyword>
<feature type="transmembrane region" description="Helical" evidence="6">
    <location>
        <begin position="243"/>
        <end position="266"/>
    </location>
</feature>
<feature type="transmembrane region" description="Helical" evidence="6">
    <location>
        <begin position="490"/>
        <end position="512"/>
    </location>
</feature>
<feature type="transmembrane region" description="Helical" evidence="6">
    <location>
        <begin position="20"/>
        <end position="37"/>
    </location>
</feature>
<dbReference type="Proteomes" id="UP001286174">
    <property type="component" value="Unassembled WGS sequence"/>
</dbReference>
<evidence type="ECO:0000256" key="3">
    <source>
        <dbReference type="ARBA" id="ARBA00022692"/>
    </source>
</evidence>
<keyword evidence="4 6" id="KW-1133">Transmembrane helix</keyword>
<dbReference type="AlphaFoldDB" id="A0AB35U5P7"/>
<comment type="subcellular location">
    <subcellularLocation>
        <location evidence="1">Cell membrane</location>
        <topology evidence="1">Multi-pass membrane protein</topology>
    </subcellularLocation>
</comment>
<feature type="transmembrane region" description="Helical" evidence="6">
    <location>
        <begin position="91"/>
        <end position="113"/>
    </location>
</feature>
<gene>
    <name evidence="7" type="ORF">MOZ60_03985</name>
</gene>
<comment type="caution">
    <text evidence="7">The sequence shown here is derived from an EMBL/GenBank/DDBJ whole genome shotgun (WGS) entry which is preliminary data.</text>
</comment>
<feature type="transmembrane region" description="Helical" evidence="6">
    <location>
        <begin position="278"/>
        <end position="303"/>
    </location>
</feature>
<evidence type="ECO:0000256" key="5">
    <source>
        <dbReference type="ARBA" id="ARBA00023136"/>
    </source>
</evidence>
<keyword evidence="2" id="KW-1003">Cell membrane</keyword>
<dbReference type="PANTHER" id="PTHR30250:SF21">
    <property type="entry name" value="LIPID II FLIPPASE MURJ"/>
    <property type="match status" value="1"/>
</dbReference>
<evidence type="ECO:0000256" key="2">
    <source>
        <dbReference type="ARBA" id="ARBA00022475"/>
    </source>
</evidence>
<dbReference type="GO" id="GO:0005886">
    <property type="term" value="C:plasma membrane"/>
    <property type="evidence" value="ECO:0007669"/>
    <property type="project" value="UniProtKB-SubCell"/>
</dbReference>
<feature type="transmembrane region" description="Helical" evidence="6">
    <location>
        <begin position="169"/>
        <end position="188"/>
    </location>
</feature>
<feature type="transmembrane region" description="Helical" evidence="6">
    <location>
        <begin position="125"/>
        <end position="148"/>
    </location>
</feature>
<protein>
    <submittedName>
        <fullName evidence="7">Polysaccharide biosynthesis C-terminal domain-containing protein</fullName>
    </submittedName>
</protein>
<feature type="transmembrane region" description="Helical" evidence="6">
    <location>
        <begin position="324"/>
        <end position="345"/>
    </location>
</feature>